<keyword evidence="1" id="KW-0812">Transmembrane</keyword>
<dbReference type="Proteomes" id="UP000593561">
    <property type="component" value="Unassembled WGS sequence"/>
</dbReference>
<comment type="caution">
    <text evidence="2">The sequence shown here is derived from an EMBL/GenBank/DDBJ whole genome shotgun (WGS) entry which is preliminary data.</text>
</comment>
<keyword evidence="3" id="KW-1185">Reference proteome</keyword>
<proteinExistence type="predicted"/>
<evidence type="ECO:0000256" key="1">
    <source>
        <dbReference type="SAM" id="Phobius"/>
    </source>
</evidence>
<gene>
    <name evidence="2" type="ORF">Godav_006145</name>
</gene>
<sequence length="53" mass="6211">MSILRTPNSHIPLWLGVPMFRVMILLILVYINSILIGLIWEEIMMRVMVINDT</sequence>
<reference evidence="2 3" key="1">
    <citation type="journal article" date="2019" name="Genome Biol. Evol.">
        <title>Insights into the evolution of the New World diploid cottons (Gossypium, subgenus Houzingenia) based on genome sequencing.</title>
        <authorList>
            <person name="Grover C.E."/>
            <person name="Arick M.A. 2nd"/>
            <person name="Thrash A."/>
            <person name="Conover J.L."/>
            <person name="Sanders W.S."/>
            <person name="Peterson D.G."/>
            <person name="Frelichowski J.E."/>
            <person name="Scheffler J.A."/>
            <person name="Scheffler B.E."/>
            <person name="Wendel J.F."/>
        </authorList>
    </citation>
    <scope>NUCLEOTIDE SEQUENCE [LARGE SCALE GENOMIC DNA]</scope>
    <source>
        <strain evidence="2">27</strain>
        <tissue evidence="2">Leaf</tissue>
    </source>
</reference>
<dbReference type="EMBL" id="JABFAC010000008">
    <property type="protein sequence ID" value="MBA0620435.1"/>
    <property type="molecule type" value="Genomic_DNA"/>
</dbReference>
<evidence type="ECO:0000313" key="3">
    <source>
        <dbReference type="Proteomes" id="UP000593561"/>
    </source>
</evidence>
<feature type="transmembrane region" description="Helical" evidence="1">
    <location>
        <begin position="20"/>
        <end position="40"/>
    </location>
</feature>
<dbReference type="AlphaFoldDB" id="A0A7J8S3D1"/>
<keyword evidence="1" id="KW-1133">Transmembrane helix</keyword>
<name>A0A7J8S3D1_GOSDV</name>
<evidence type="ECO:0000313" key="2">
    <source>
        <dbReference type="EMBL" id="MBA0620435.1"/>
    </source>
</evidence>
<organism evidence="2 3">
    <name type="scientific">Gossypium davidsonii</name>
    <name type="common">Davidson's cotton</name>
    <name type="synonym">Gossypium klotzschianum subsp. davidsonii</name>
    <dbReference type="NCBI Taxonomy" id="34287"/>
    <lineage>
        <taxon>Eukaryota</taxon>
        <taxon>Viridiplantae</taxon>
        <taxon>Streptophyta</taxon>
        <taxon>Embryophyta</taxon>
        <taxon>Tracheophyta</taxon>
        <taxon>Spermatophyta</taxon>
        <taxon>Magnoliopsida</taxon>
        <taxon>eudicotyledons</taxon>
        <taxon>Gunneridae</taxon>
        <taxon>Pentapetalae</taxon>
        <taxon>rosids</taxon>
        <taxon>malvids</taxon>
        <taxon>Malvales</taxon>
        <taxon>Malvaceae</taxon>
        <taxon>Malvoideae</taxon>
        <taxon>Gossypium</taxon>
    </lineage>
</organism>
<keyword evidence="1" id="KW-0472">Membrane</keyword>
<protein>
    <submittedName>
        <fullName evidence="2">Uncharacterized protein</fullName>
    </submittedName>
</protein>
<accession>A0A7J8S3D1</accession>